<accession>A0AA42HRV0</accession>
<evidence type="ECO:0000313" key="2">
    <source>
        <dbReference type="Proteomes" id="UP001158297"/>
    </source>
</evidence>
<dbReference type="EMBL" id="JAODZU010000010">
    <property type="protein sequence ID" value="MDH0363429.1"/>
    <property type="molecule type" value="Genomic_DNA"/>
</dbReference>
<protein>
    <submittedName>
        <fullName evidence="1">Uncharacterized protein</fullName>
    </submittedName>
</protein>
<evidence type="ECO:0000313" key="1">
    <source>
        <dbReference type="EMBL" id="MDH0363429.1"/>
    </source>
</evidence>
<proteinExistence type="predicted"/>
<dbReference type="AlphaFoldDB" id="A0AA42HRV0"/>
<dbReference type="Proteomes" id="UP001158297">
    <property type="component" value="Unassembled WGS sequence"/>
</dbReference>
<name>A0AA42HRV0_9BURK</name>
<dbReference type="RefSeq" id="WP_279860103.1">
    <property type="nucleotide sequence ID" value="NZ_JAODZU010000010.1"/>
</dbReference>
<reference evidence="1" key="1">
    <citation type="submission" date="2022-09" db="EMBL/GenBank/DDBJ databases">
        <title>Intensive care unit water sources are persistently colonized with multi-drug resistant bacteria and are the site of extensive horizontal gene transfer of antibiotic resistance genes.</title>
        <authorList>
            <person name="Diorio-Toth L."/>
        </authorList>
    </citation>
    <scope>NUCLEOTIDE SEQUENCE</scope>
    <source>
        <strain evidence="1">GD04130</strain>
    </source>
</reference>
<gene>
    <name evidence="1" type="ORF">N7330_10270</name>
</gene>
<comment type="caution">
    <text evidence="1">The sequence shown here is derived from an EMBL/GenBank/DDBJ whole genome shotgun (WGS) entry which is preliminary data.</text>
</comment>
<sequence length="44" mass="4732">MPLPPIASYAKAPAITKTALLGANGKFGKQRAALQQHQCRKKRA</sequence>
<organism evidence="1 2">
    <name type="scientific">Comamonas aquatica</name>
    <dbReference type="NCBI Taxonomy" id="225991"/>
    <lineage>
        <taxon>Bacteria</taxon>
        <taxon>Pseudomonadati</taxon>
        <taxon>Pseudomonadota</taxon>
        <taxon>Betaproteobacteria</taxon>
        <taxon>Burkholderiales</taxon>
        <taxon>Comamonadaceae</taxon>
        <taxon>Comamonas</taxon>
    </lineage>
</organism>